<feature type="compositionally biased region" description="Polar residues" evidence="4">
    <location>
        <begin position="813"/>
        <end position="824"/>
    </location>
</feature>
<evidence type="ECO:0000256" key="4">
    <source>
        <dbReference type="SAM" id="MobiDB-lite"/>
    </source>
</evidence>
<dbReference type="Pfam" id="PF16755">
    <property type="entry name" value="Beta-prop_NUP159_NUP214"/>
    <property type="match status" value="1"/>
</dbReference>
<keyword evidence="8" id="KW-1185">Reference proteome</keyword>
<feature type="compositionally biased region" description="Low complexity" evidence="4">
    <location>
        <begin position="1120"/>
        <end position="1134"/>
    </location>
</feature>
<feature type="compositionally biased region" description="Polar residues" evidence="4">
    <location>
        <begin position="837"/>
        <end position="848"/>
    </location>
</feature>
<accession>A0ABX8I3K5</accession>
<dbReference type="SUPFAM" id="SSF89895">
    <property type="entry name" value="FYSH domain"/>
    <property type="match status" value="1"/>
</dbReference>
<evidence type="ECO:0000259" key="6">
    <source>
        <dbReference type="Pfam" id="PF16755"/>
    </source>
</evidence>
<sequence length="1446" mass="154849">MSPQPHKIFYKGNEHDFVIFTENPDLIKKYKGGDTTIPLVDLVSVWQVFTNRQGGVDGILDQASKAELENEFGPKAKVDDAIKKILDEGDDKKAVACTSNAQINYFFHNMAEIPEEFTETYGFHLDSHKDGVKLFDAPVDFGNSKVATSPLNLLAVGNIKKVYIASNTSQLVIGHVETLEEDRKYVDLDAITIVGISADNEYVYVVTNGTLNRVSTDELLSGGQTFTEMAKDVKNFKVSPTVPGLAAALLENGTLNVLKDDETVSSFENVDGFAWDLEGTAIGVVTKDEIAVYKPDGEKLSSYTVEESYNDIAAIHSGQWLLMNSPCPEDATYTLFSKDGSGFNTLDVPLAPPFGEVERVQQIYSTHLQNWINGKTLALVSTALATEIASIEYDGEESKLIAHANDTDRAELPVDDESGDDTLPVGMAVDVTGTTRVVKEPCSGVEEANGILPRLFCLNNNGMLIAWDVFESREIKNDGLSLERAIPQLKTVDIPVSKKSETVSSGPTSVPVKSDPVSSGPFSAPPIAKEQTSKPSAPPASPFGSSRPSAFGSFGSEGSKGSGFGQSGFGKSGFGQAGFGQSAFGQPGFGQSGFGQKQQTKGSGDVKSGFGSYASKNNALSGDAKSSPFGKTSASNDIFGSQSISNESSKPSIFGDSSTKPFGSSSESKDIFGSSSSTKPFGSTTDAKPFGSTTEAKPFGSTTDAKPFGSTSERKPFGSTTDAKPFGSTSTKSIFGNPTDAKPLSSSSKPESSFGASSDAKPSDAFSKPASAFGSSDTAKPFGSSSTSKPLFGQSTDSKPFGQSSEAKPFGAPSSSSLFGSAPTSEKDKASSEAKQETNAPTDQSSGEPQKPLFGSPSANKPSPFSKLEESKPSETPQDTKQSDLSSEVDKLSVKSADEKTASEKQESSQPLFGKPVGSDAPQKSSLFGQSSQAEPKEETNKSSPFGGFNAPKDSSNDKQSPFSGFIKPGLSSQSEGPQEKPAMFGSQSSDKTSPFASLKSPEKTQEEELSSGVDDEAPSKSEIPKKSSPFDVLKKESTETTEQKSSPLKDFDGLKENLPSEEAPPSSESSQGVLSSSESLEKDEVSSEKENPASPGIDKSQPAAVPASLKKDASPDNKSLPSSRGSQSTSTSSNELNIPSTSPFTEKKKPEVTTMDHSASQKTADQSQPAKAEDARPSSPSDDVSDAPPLNDVELRVFGHLGSQENKGTPVEKEMRLVLQTTDAMSKILRLNAKYLEDRIKALEYDQDPEDYRRLGAISSITKEASTKVVDGKSTVLAARELKKKMETLMKVAEDSEETRKLCERLVLQIAKFEKSFTPENIRDRPLEVRGEMLKLRLREKMKKVENLHAEVLEKSTPLLLERKSDAGGTSLVERLEEATYEITSKINLYFKQITKIEKDINELQGSKLITDGKVQRSIPNESLQQTKWAWAKQLASSRVVQDEL</sequence>
<keyword evidence="2" id="KW-0813">Transport</keyword>
<keyword evidence="3" id="KW-0539">Nucleus</keyword>
<feature type="domain" description="Ribosome maturation protein SDO1/SBDS N-terminal" evidence="5">
    <location>
        <begin position="6"/>
        <end position="93"/>
    </location>
</feature>
<reference evidence="7 8" key="1">
    <citation type="submission" date="2021-06" db="EMBL/GenBank/DDBJ databases">
        <title>Candida outbreak in Lebanon.</title>
        <authorList>
            <person name="Finianos M."/>
        </authorList>
    </citation>
    <scope>NUCLEOTIDE SEQUENCE [LARGE SCALE GENOMIC DNA]</scope>
    <source>
        <strain evidence="7">CA3LBN</strain>
    </source>
</reference>
<feature type="compositionally biased region" description="Gly residues" evidence="4">
    <location>
        <begin position="558"/>
        <end position="578"/>
    </location>
</feature>
<feature type="compositionally biased region" description="Low complexity" evidence="4">
    <location>
        <begin position="1178"/>
        <end position="1190"/>
    </location>
</feature>
<evidence type="ECO:0000313" key="8">
    <source>
        <dbReference type="Proteomes" id="UP000825434"/>
    </source>
</evidence>
<dbReference type="InterPro" id="IPR036786">
    <property type="entry name" value="Ribosome_mat_SBDS_N_sf"/>
</dbReference>
<feature type="compositionally biased region" description="Low complexity" evidence="4">
    <location>
        <begin position="542"/>
        <end position="557"/>
    </location>
</feature>
<feature type="compositionally biased region" description="Acidic residues" evidence="4">
    <location>
        <begin position="1008"/>
        <end position="1017"/>
    </location>
</feature>
<dbReference type="EMBL" id="CP076662">
    <property type="protein sequence ID" value="QWU87719.1"/>
    <property type="molecule type" value="Genomic_DNA"/>
</dbReference>
<dbReference type="Pfam" id="PF01172">
    <property type="entry name" value="SBDS_N"/>
    <property type="match status" value="1"/>
</dbReference>
<feature type="compositionally biased region" description="Polar residues" evidence="4">
    <location>
        <begin position="718"/>
        <end position="736"/>
    </location>
</feature>
<dbReference type="InterPro" id="IPR015943">
    <property type="entry name" value="WD40/YVTN_repeat-like_dom_sf"/>
</dbReference>
<dbReference type="InterPro" id="IPR019783">
    <property type="entry name" value="SDO1/SBDS_N"/>
</dbReference>
<feature type="compositionally biased region" description="Low complexity" evidence="4">
    <location>
        <begin position="1061"/>
        <end position="1079"/>
    </location>
</feature>
<organism evidence="7 8">
    <name type="scientific">Candidozyma haemuli</name>
    <dbReference type="NCBI Taxonomy" id="45357"/>
    <lineage>
        <taxon>Eukaryota</taxon>
        <taxon>Fungi</taxon>
        <taxon>Dikarya</taxon>
        <taxon>Ascomycota</taxon>
        <taxon>Saccharomycotina</taxon>
        <taxon>Pichiomycetes</taxon>
        <taxon>Metschnikowiaceae</taxon>
        <taxon>Candidozyma</taxon>
    </lineage>
</organism>
<feature type="compositionally biased region" description="Polar residues" evidence="4">
    <location>
        <begin position="986"/>
        <end position="996"/>
    </location>
</feature>
<feature type="compositionally biased region" description="Basic and acidic residues" evidence="4">
    <location>
        <begin position="1080"/>
        <end position="1092"/>
    </location>
</feature>
<feature type="compositionally biased region" description="Low complexity" evidence="4">
    <location>
        <begin position="594"/>
        <end position="603"/>
    </location>
</feature>
<evidence type="ECO:0000256" key="2">
    <source>
        <dbReference type="ARBA" id="ARBA00022448"/>
    </source>
</evidence>
<feature type="compositionally biased region" description="Polar residues" evidence="4">
    <location>
        <begin position="1135"/>
        <end position="1145"/>
    </location>
</feature>
<feature type="region of interest" description="Disordered" evidence="4">
    <location>
        <begin position="498"/>
        <end position="1191"/>
    </location>
</feature>
<feature type="domain" description="Nucleoporin Nup159/Nup146 N-terminal" evidence="6">
    <location>
        <begin position="150"/>
        <end position="464"/>
    </location>
</feature>
<dbReference type="Proteomes" id="UP000825434">
    <property type="component" value="Chromosome 2"/>
</dbReference>
<feature type="compositionally biased region" description="Polar residues" evidence="4">
    <location>
        <begin position="922"/>
        <end position="934"/>
    </location>
</feature>
<dbReference type="SUPFAM" id="SSF117289">
    <property type="entry name" value="Nucleoporin domain"/>
    <property type="match status" value="1"/>
</dbReference>
<feature type="compositionally biased region" description="Basic and acidic residues" evidence="4">
    <location>
        <begin position="1033"/>
        <end position="1056"/>
    </location>
</feature>
<evidence type="ECO:0000256" key="1">
    <source>
        <dbReference type="ARBA" id="ARBA00004123"/>
    </source>
</evidence>
<dbReference type="Gene3D" id="3.30.1250.10">
    <property type="entry name" value="Ribosome maturation protein SBDS, N-terminal domain"/>
    <property type="match status" value="1"/>
</dbReference>
<dbReference type="Gene3D" id="2.130.10.10">
    <property type="entry name" value="YVTN repeat-like/Quinoprotein amine dehydrogenase"/>
    <property type="match status" value="1"/>
</dbReference>
<comment type="subcellular location">
    <subcellularLocation>
        <location evidence="1">Nucleus</location>
    </subcellularLocation>
</comment>
<feature type="compositionally biased region" description="Low complexity" evidence="4">
    <location>
        <begin position="745"/>
        <end position="758"/>
    </location>
</feature>
<feature type="compositionally biased region" description="Polar residues" evidence="4">
    <location>
        <begin position="629"/>
        <end position="666"/>
    </location>
</feature>
<evidence type="ECO:0008006" key="9">
    <source>
        <dbReference type="Google" id="ProtNLM"/>
    </source>
</evidence>
<feature type="compositionally biased region" description="Polar residues" evidence="4">
    <location>
        <begin position="773"/>
        <end position="806"/>
    </location>
</feature>
<evidence type="ECO:0000256" key="3">
    <source>
        <dbReference type="ARBA" id="ARBA00023242"/>
    </source>
</evidence>
<name>A0ABX8I3K5_9ASCO</name>
<feature type="compositionally biased region" description="Polar residues" evidence="4">
    <location>
        <begin position="874"/>
        <end position="886"/>
    </location>
</feature>
<gene>
    <name evidence="7" type="ORF">CA3LBN_001984</name>
</gene>
<feature type="compositionally biased region" description="Polar residues" evidence="4">
    <location>
        <begin position="673"/>
        <end position="704"/>
    </location>
</feature>
<feature type="compositionally biased region" description="Basic and acidic residues" evidence="4">
    <location>
        <begin position="825"/>
        <end position="836"/>
    </location>
</feature>
<dbReference type="InterPro" id="IPR039462">
    <property type="entry name" value="Nup159/Nup146_N"/>
</dbReference>
<feature type="compositionally biased region" description="Polar residues" evidence="4">
    <location>
        <begin position="1156"/>
        <end position="1170"/>
    </location>
</feature>
<proteinExistence type="predicted"/>
<evidence type="ECO:0000313" key="7">
    <source>
        <dbReference type="EMBL" id="QWU87719.1"/>
    </source>
</evidence>
<protein>
    <recommendedName>
        <fullName evidence="9">Nucleoporin Nup159/Nup146 N-terminal domain-containing protein</fullName>
    </recommendedName>
</protein>
<evidence type="ECO:0000259" key="5">
    <source>
        <dbReference type="Pfam" id="PF01172"/>
    </source>
</evidence>
<feature type="compositionally biased region" description="Basic and acidic residues" evidence="4">
    <location>
        <begin position="888"/>
        <end position="907"/>
    </location>
</feature>